<gene>
    <name evidence="2" type="ORF">A6R68_06219</name>
</gene>
<dbReference type="STRING" id="56216.A0A1A6GHJ5"/>
<feature type="region of interest" description="Disordered" evidence="1">
    <location>
        <begin position="108"/>
        <end position="130"/>
    </location>
</feature>
<dbReference type="EMBL" id="LZPO01097078">
    <property type="protein sequence ID" value="OBS65240.1"/>
    <property type="molecule type" value="Genomic_DNA"/>
</dbReference>
<proteinExistence type="predicted"/>
<reference evidence="2 3" key="1">
    <citation type="submission" date="2016-06" db="EMBL/GenBank/DDBJ databases">
        <title>The Draft Genome Sequence and Annotation of the Desert Woodrat Neotoma lepida.</title>
        <authorList>
            <person name="Campbell M."/>
            <person name="Oakeson K.F."/>
            <person name="Yandell M."/>
            <person name="Halpert J.R."/>
            <person name="Dearing D."/>
        </authorList>
    </citation>
    <scope>NUCLEOTIDE SEQUENCE [LARGE SCALE GENOMIC DNA]</scope>
    <source>
        <strain evidence="2">417</strain>
        <tissue evidence="2">Liver</tissue>
    </source>
</reference>
<dbReference type="Proteomes" id="UP000092124">
    <property type="component" value="Unassembled WGS sequence"/>
</dbReference>
<keyword evidence="3" id="KW-1185">Reference proteome</keyword>
<sequence>MEDLQQHLWVMKFEENILNTLSDLGFNTNAVLESPPPKKEYNKMMGTYLILQQQARKGCLSLAAPPQPSLWTLSLLHPQASEPTFGLFHTKPSQQHLLVVLTLPGQKVPRSTSMPPCRPQEKSTTCSYAT</sequence>
<evidence type="ECO:0000256" key="1">
    <source>
        <dbReference type="SAM" id="MobiDB-lite"/>
    </source>
</evidence>
<accession>A0A1A6GHJ5</accession>
<organism evidence="2 3">
    <name type="scientific">Neotoma lepida</name>
    <name type="common">Desert woodrat</name>
    <dbReference type="NCBI Taxonomy" id="56216"/>
    <lineage>
        <taxon>Eukaryota</taxon>
        <taxon>Metazoa</taxon>
        <taxon>Chordata</taxon>
        <taxon>Craniata</taxon>
        <taxon>Vertebrata</taxon>
        <taxon>Euteleostomi</taxon>
        <taxon>Mammalia</taxon>
        <taxon>Eutheria</taxon>
        <taxon>Euarchontoglires</taxon>
        <taxon>Glires</taxon>
        <taxon>Rodentia</taxon>
        <taxon>Myomorpha</taxon>
        <taxon>Muroidea</taxon>
        <taxon>Cricetidae</taxon>
        <taxon>Neotominae</taxon>
        <taxon>Neotoma</taxon>
    </lineage>
</organism>
<feature type="non-terminal residue" evidence="2">
    <location>
        <position position="130"/>
    </location>
</feature>
<protein>
    <submittedName>
        <fullName evidence="2">Uncharacterized protein</fullName>
    </submittedName>
</protein>
<dbReference type="AlphaFoldDB" id="A0A1A6GHJ5"/>
<name>A0A1A6GHJ5_NEOLE</name>
<evidence type="ECO:0000313" key="2">
    <source>
        <dbReference type="EMBL" id="OBS65240.1"/>
    </source>
</evidence>
<comment type="caution">
    <text evidence="2">The sequence shown here is derived from an EMBL/GenBank/DDBJ whole genome shotgun (WGS) entry which is preliminary data.</text>
</comment>
<evidence type="ECO:0000313" key="3">
    <source>
        <dbReference type="Proteomes" id="UP000092124"/>
    </source>
</evidence>